<dbReference type="InterPro" id="IPR019626">
    <property type="entry name" value="Stress-induced_KGG_rpt"/>
</dbReference>
<evidence type="ECO:0000256" key="1">
    <source>
        <dbReference type="SAM" id="MobiDB-lite"/>
    </source>
</evidence>
<accession>A0AAD5S508</accession>
<sequence>MSDTVGKDRQTVADAEADTFYGDDQDDFNPGNVDVGESVPAQNTRSKTGPLGGDEKPLSETVSKDEAETYHGRQGFASMDKERVSEISKMASKDTAPAEVVDKERGLRE</sequence>
<proteinExistence type="predicted"/>
<dbReference type="Proteomes" id="UP001212841">
    <property type="component" value="Unassembled WGS sequence"/>
</dbReference>
<evidence type="ECO:0000313" key="3">
    <source>
        <dbReference type="Proteomes" id="UP001212841"/>
    </source>
</evidence>
<feature type="compositionally biased region" description="Basic and acidic residues" evidence="1">
    <location>
        <begin position="1"/>
        <end position="11"/>
    </location>
</feature>
<feature type="compositionally biased region" description="Acidic residues" evidence="1">
    <location>
        <begin position="15"/>
        <end position="27"/>
    </location>
</feature>
<feature type="compositionally biased region" description="Basic and acidic residues" evidence="1">
    <location>
        <begin position="100"/>
        <end position="109"/>
    </location>
</feature>
<dbReference type="EMBL" id="JADGJD010001375">
    <property type="protein sequence ID" value="KAJ3043093.1"/>
    <property type="molecule type" value="Genomic_DNA"/>
</dbReference>
<keyword evidence="3" id="KW-1185">Reference proteome</keyword>
<organism evidence="2 3">
    <name type="scientific">Rhizophlyctis rosea</name>
    <dbReference type="NCBI Taxonomy" id="64517"/>
    <lineage>
        <taxon>Eukaryota</taxon>
        <taxon>Fungi</taxon>
        <taxon>Fungi incertae sedis</taxon>
        <taxon>Chytridiomycota</taxon>
        <taxon>Chytridiomycota incertae sedis</taxon>
        <taxon>Chytridiomycetes</taxon>
        <taxon>Rhizophlyctidales</taxon>
        <taxon>Rhizophlyctidaceae</taxon>
        <taxon>Rhizophlyctis</taxon>
    </lineage>
</organism>
<name>A0AAD5S508_9FUNG</name>
<gene>
    <name evidence="2" type="ORF">HK097_001817</name>
</gene>
<comment type="caution">
    <text evidence="2">The sequence shown here is derived from an EMBL/GenBank/DDBJ whole genome shotgun (WGS) entry which is preliminary data.</text>
</comment>
<reference evidence="2" key="1">
    <citation type="submission" date="2020-05" db="EMBL/GenBank/DDBJ databases">
        <title>Phylogenomic resolution of chytrid fungi.</title>
        <authorList>
            <person name="Stajich J.E."/>
            <person name="Amses K."/>
            <person name="Simmons R."/>
            <person name="Seto K."/>
            <person name="Myers J."/>
            <person name="Bonds A."/>
            <person name="Quandt C.A."/>
            <person name="Barry K."/>
            <person name="Liu P."/>
            <person name="Grigoriev I."/>
            <person name="Longcore J.E."/>
            <person name="James T.Y."/>
        </authorList>
    </citation>
    <scope>NUCLEOTIDE SEQUENCE</scope>
    <source>
        <strain evidence="2">JEL0318</strain>
    </source>
</reference>
<evidence type="ECO:0000313" key="2">
    <source>
        <dbReference type="EMBL" id="KAJ3043093.1"/>
    </source>
</evidence>
<dbReference type="Pfam" id="PF10685">
    <property type="entry name" value="KGG"/>
    <property type="match status" value="1"/>
</dbReference>
<feature type="compositionally biased region" description="Basic and acidic residues" evidence="1">
    <location>
        <begin position="53"/>
        <end position="71"/>
    </location>
</feature>
<dbReference type="AlphaFoldDB" id="A0AAD5S508"/>
<feature type="region of interest" description="Disordered" evidence="1">
    <location>
        <begin position="1"/>
        <end position="109"/>
    </location>
</feature>
<protein>
    <submittedName>
        <fullName evidence="2">Uncharacterized protein</fullName>
    </submittedName>
</protein>